<sequence length="297" mass="33082">MEFGYPSPTWSEGQAGEAIPQDEGGFDEPQTISISTAFNPESQPTEPDLIFSSSDYVLFYVDMKTVAKACPPAFQSAISASLPIVPIQETSLVLNVMLHVLYGTSCARHSPAFETLVSAVDHMHLYDISPAAHITASSHTYATLIAFAPIFPLQLYTLAGHHHLYELAVPTSSHLLSYPFSSISDEAAQRMGWLYLKRLFDLHTNRFNALKEMLLRPPYPHSPTRECTFADQTGLTRGWALVSAYLAWDARADLSTHSIKLAFNPLIEELTCQLCRGSMEDNLQDIVERWACVRRTI</sequence>
<proteinExistence type="predicted"/>
<dbReference type="Proteomes" id="UP000308600">
    <property type="component" value="Unassembled WGS sequence"/>
</dbReference>
<organism evidence="1 2">
    <name type="scientific">Pluteus cervinus</name>
    <dbReference type="NCBI Taxonomy" id="181527"/>
    <lineage>
        <taxon>Eukaryota</taxon>
        <taxon>Fungi</taxon>
        <taxon>Dikarya</taxon>
        <taxon>Basidiomycota</taxon>
        <taxon>Agaricomycotina</taxon>
        <taxon>Agaricomycetes</taxon>
        <taxon>Agaricomycetidae</taxon>
        <taxon>Agaricales</taxon>
        <taxon>Pluteineae</taxon>
        <taxon>Pluteaceae</taxon>
        <taxon>Pluteus</taxon>
    </lineage>
</organism>
<name>A0ACD3A5G5_9AGAR</name>
<evidence type="ECO:0000313" key="2">
    <source>
        <dbReference type="Proteomes" id="UP000308600"/>
    </source>
</evidence>
<dbReference type="EMBL" id="ML208715">
    <property type="protein sequence ID" value="TFK60930.1"/>
    <property type="molecule type" value="Genomic_DNA"/>
</dbReference>
<accession>A0ACD3A5G5</accession>
<evidence type="ECO:0000313" key="1">
    <source>
        <dbReference type="EMBL" id="TFK60930.1"/>
    </source>
</evidence>
<keyword evidence="2" id="KW-1185">Reference proteome</keyword>
<reference evidence="1 2" key="1">
    <citation type="journal article" date="2019" name="Nat. Ecol. Evol.">
        <title>Megaphylogeny resolves global patterns of mushroom evolution.</title>
        <authorList>
            <person name="Varga T."/>
            <person name="Krizsan K."/>
            <person name="Foldi C."/>
            <person name="Dima B."/>
            <person name="Sanchez-Garcia M."/>
            <person name="Sanchez-Ramirez S."/>
            <person name="Szollosi G.J."/>
            <person name="Szarkandi J.G."/>
            <person name="Papp V."/>
            <person name="Albert L."/>
            <person name="Andreopoulos W."/>
            <person name="Angelini C."/>
            <person name="Antonin V."/>
            <person name="Barry K.W."/>
            <person name="Bougher N.L."/>
            <person name="Buchanan P."/>
            <person name="Buyck B."/>
            <person name="Bense V."/>
            <person name="Catcheside P."/>
            <person name="Chovatia M."/>
            <person name="Cooper J."/>
            <person name="Damon W."/>
            <person name="Desjardin D."/>
            <person name="Finy P."/>
            <person name="Geml J."/>
            <person name="Haridas S."/>
            <person name="Hughes K."/>
            <person name="Justo A."/>
            <person name="Karasinski D."/>
            <person name="Kautmanova I."/>
            <person name="Kiss B."/>
            <person name="Kocsube S."/>
            <person name="Kotiranta H."/>
            <person name="LaButti K.M."/>
            <person name="Lechner B.E."/>
            <person name="Liimatainen K."/>
            <person name="Lipzen A."/>
            <person name="Lukacs Z."/>
            <person name="Mihaltcheva S."/>
            <person name="Morgado L.N."/>
            <person name="Niskanen T."/>
            <person name="Noordeloos M.E."/>
            <person name="Ohm R.A."/>
            <person name="Ortiz-Santana B."/>
            <person name="Ovrebo C."/>
            <person name="Racz N."/>
            <person name="Riley R."/>
            <person name="Savchenko A."/>
            <person name="Shiryaev A."/>
            <person name="Soop K."/>
            <person name="Spirin V."/>
            <person name="Szebenyi C."/>
            <person name="Tomsovsky M."/>
            <person name="Tulloss R.E."/>
            <person name="Uehling J."/>
            <person name="Grigoriev I.V."/>
            <person name="Vagvolgyi C."/>
            <person name="Papp T."/>
            <person name="Martin F.M."/>
            <person name="Miettinen O."/>
            <person name="Hibbett D.S."/>
            <person name="Nagy L.G."/>
        </authorList>
    </citation>
    <scope>NUCLEOTIDE SEQUENCE [LARGE SCALE GENOMIC DNA]</scope>
    <source>
        <strain evidence="1 2">NL-1719</strain>
    </source>
</reference>
<gene>
    <name evidence="1" type="ORF">BDN72DRAFT_890265</name>
</gene>
<protein>
    <submittedName>
        <fullName evidence="1">Uncharacterized protein</fullName>
    </submittedName>
</protein>